<sequence>MKVVMKSTCLLYLVLLAVEQNAAEEILEGCEYNNLERTYSCINITTSFPHQFYGNYHLRCVNCNIPKFTEGTFDFNNNLETFNVSYSKINIISRRSFSRLTSVQFIYLNNNEIREIAENAFSGAKQLYELHLEHNHLKRLRPKFLNELGTISINLSFNRLEEIADKSFVGVSNVLFLDLSNNKIEKMRRHSFEGLDMLELLNLSNNKICFLPLGVFSSLKVLKNLDLSNNKLNSFGLGVFSGLTSLNTINLANNSLPYFDGEFLLSLENLQTLDISGNGIYYFDTFAIPENSPSLKSLKLDGNIFSCNNLKNMVRYFKKSNIRIESSVEIYEVQNIFGIVCTEAEIKANISYKKFFALAEGESKGIRKIC</sequence>
<evidence type="ECO:0000256" key="3">
    <source>
        <dbReference type="SAM" id="SignalP"/>
    </source>
</evidence>
<evidence type="ECO:0000256" key="2">
    <source>
        <dbReference type="ARBA" id="ARBA00022737"/>
    </source>
</evidence>
<evidence type="ECO:0000313" key="5">
    <source>
        <dbReference type="Proteomes" id="UP001516400"/>
    </source>
</evidence>
<dbReference type="PRINTS" id="PR00019">
    <property type="entry name" value="LEURICHRPT"/>
</dbReference>
<feature type="chain" id="PRO_5044839837" evidence="3">
    <location>
        <begin position="24"/>
        <end position="370"/>
    </location>
</feature>
<proteinExistence type="predicted"/>
<name>A0ABD2MII0_9CUCU</name>
<dbReference type="PANTHER" id="PTHR24366:SF96">
    <property type="entry name" value="LEUCINE RICH REPEAT CONTAINING 53"/>
    <property type="match status" value="1"/>
</dbReference>
<evidence type="ECO:0000313" key="4">
    <source>
        <dbReference type="EMBL" id="KAL3266164.1"/>
    </source>
</evidence>
<dbReference type="EMBL" id="JABFTP020000001">
    <property type="protein sequence ID" value="KAL3266164.1"/>
    <property type="molecule type" value="Genomic_DNA"/>
</dbReference>
<dbReference type="InterPro" id="IPR003591">
    <property type="entry name" value="Leu-rich_rpt_typical-subtyp"/>
</dbReference>
<dbReference type="Proteomes" id="UP001516400">
    <property type="component" value="Unassembled WGS sequence"/>
</dbReference>
<reference evidence="4 5" key="1">
    <citation type="journal article" date="2021" name="BMC Biol.">
        <title>Horizontally acquired antibacterial genes associated with adaptive radiation of ladybird beetles.</title>
        <authorList>
            <person name="Li H.S."/>
            <person name="Tang X.F."/>
            <person name="Huang Y.H."/>
            <person name="Xu Z.Y."/>
            <person name="Chen M.L."/>
            <person name="Du X.Y."/>
            <person name="Qiu B.Y."/>
            <person name="Chen P.T."/>
            <person name="Zhang W."/>
            <person name="Slipinski A."/>
            <person name="Escalona H.E."/>
            <person name="Waterhouse R.M."/>
            <person name="Zwick A."/>
            <person name="Pang H."/>
        </authorList>
    </citation>
    <scope>NUCLEOTIDE SEQUENCE [LARGE SCALE GENOMIC DNA]</scope>
    <source>
        <strain evidence="4">SYSU2018</strain>
    </source>
</reference>
<organism evidence="4 5">
    <name type="scientific">Cryptolaemus montrouzieri</name>
    <dbReference type="NCBI Taxonomy" id="559131"/>
    <lineage>
        <taxon>Eukaryota</taxon>
        <taxon>Metazoa</taxon>
        <taxon>Ecdysozoa</taxon>
        <taxon>Arthropoda</taxon>
        <taxon>Hexapoda</taxon>
        <taxon>Insecta</taxon>
        <taxon>Pterygota</taxon>
        <taxon>Neoptera</taxon>
        <taxon>Endopterygota</taxon>
        <taxon>Coleoptera</taxon>
        <taxon>Polyphaga</taxon>
        <taxon>Cucujiformia</taxon>
        <taxon>Coccinelloidea</taxon>
        <taxon>Coccinellidae</taxon>
        <taxon>Scymninae</taxon>
        <taxon>Scymnini</taxon>
        <taxon>Cryptolaemus</taxon>
    </lineage>
</organism>
<dbReference type="SMART" id="SM00369">
    <property type="entry name" value="LRR_TYP"/>
    <property type="match status" value="7"/>
</dbReference>
<comment type="caution">
    <text evidence="4">The sequence shown here is derived from an EMBL/GenBank/DDBJ whole genome shotgun (WGS) entry which is preliminary data.</text>
</comment>
<dbReference type="InterPro" id="IPR001611">
    <property type="entry name" value="Leu-rich_rpt"/>
</dbReference>
<dbReference type="InterPro" id="IPR032675">
    <property type="entry name" value="LRR_dom_sf"/>
</dbReference>
<dbReference type="Gene3D" id="3.80.10.10">
    <property type="entry name" value="Ribonuclease Inhibitor"/>
    <property type="match status" value="2"/>
</dbReference>
<keyword evidence="1" id="KW-0433">Leucine-rich repeat</keyword>
<dbReference type="AlphaFoldDB" id="A0ABD2MII0"/>
<gene>
    <name evidence="4" type="ORF">HHI36_010349</name>
</gene>
<protein>
    <submittedName>
        <fullName evidence="4">Uncharacterized protein</fullName>
    </submittedName>
</protein>
<dbReference type="PANTHER" id="PTHR24366">
    <property type="entry name" value="IG(IMMUNOGLOBULIN) AND LRR(LEUCINE RICH REPEAT) DOMAINS"/>
    <property type="match status" value="1"/>
</dbReference>
<dbReference type="Pfam" id="PF13855">
    <property type="entry name" value="LRR_8"/>
    <property type="match status" value="3"/>
</dbReference>
<feature type="signal peptide" evidence="3">
    <location>
        <begin position="1"/>
        <end position="23"/>
    </location>
</feature>
<keyword evidence="5" id="KW-1185">Reference proteome</keyword>
<accession>A0ABD2MII0</accession>
<keyword evidence="3" id="KW-0732">Signal</keyword>
<dbReference type="SUPFAM" id="SSF52058">
    <property type="entry name" value="L domain-like"/>
    <property type="match status" value="1"/>
</dbReference>
<evidence type="ECO:0000256" key="1">
    <source>
        <dbReference type="ARBA" id="ARBA00022614"/>
    </source>
</evidence>
<keyword evidence="2" id="KW-0677">Repeat</keyword>